<dbReference type="RefSeq" id="WP_028316003.1">
    <property type="nucleotide sequence ID" value="NZ_FQZU01000016.1"/>
</dbReference>
<reference evidence="2" key="1">
    <citation type="submission" date="2016-11" db="EMBL/GenBank/DDBJ databases">
        <authorList>
            <person name="Varghese N."/>
            <person name="Submissions S."/>
        </authorList>
    </citation>
    <scope>NUCLEOTIDE SEQUENCE [LARGE SCALE GENOMIC DNA]</scope>
    <source>
        <strain evidence="2">DSM 16219</strain>
    </source>
</reference>
<evidence type="ECO:0000313" key="1">
    <source>
        <dbReference type="EMBL" id="SHK01709.1"/>
    </source>
</evidence>
<dbReference type="OrthoDB" id="5420775at2"/>
<sequence>MDVKDFCNGMSAELTAWKAKMWDAMSKVDKLGTPEREKVLPNIEDIRIIMTELEDKVNSLNHECPSDWSGLKQDIEKGATDVRSKYEETMEYIGKAAPVSVPG</sequence>
<dbReference type="Proteomes" id="UP000183994">
    <property type="component" value="Unassembled WGS sequence"/>
</dbReference>
<gene>
    <name evidence="1" type="ORF">SAMN02745216_02729</name>
</gene>
<name>A0A1M6P140_9BACT</name>
<organism evidence="1 2">
    <name type="scientific">Desulfatibacillum alkenivorans DSM 16219</name>
    <dbReference type="NCBI Taxonomy" id="1121393"/>
    <lineage>
        <taxon>Bacteria</taxon>
        <taxon>Pseudomonadati</taxon>
        <taxon>Thermodesulfobacteriota</taxon>
        <taxon>Desulfobacteria</taxon>
        <taxon>Desulfobacterales</taxon>
        <taxon>Desulfatibacillaceae</taxon>
        <taxon>Desulfatibacillum</taxon>
    </lineage>
</organism>
<proteinExistence type="predicted"/>
<dbReference type="AlphaFoldDB" id="A0A1M6P140"/>
<protein>
    <submittedName>
        <fullName evidence="1">Uncharacterized protein</fullName>
    </submittedName>
</protein>
<keyword evidence="2" id="KW-1185">Reference proteome</keyword>
<dbReference type="EMBL" id="FQZU01000016">
    <property type="protein sequence ID" value="SHK01709.1"/>
    <property type="molecule type" value="Genomic_DNA"/>
</dbReference>
<evidence type="ECO:0000313" key="2">
    <source>
        <dbReference type="Proteomes" id="UP000183994"/>
    </source>
</evidence>
<accession>A0A1M6P140</accession>